<comment type="subcellular location">
    <subcellularLocation>
        <location evidence="1">Membrane</location>
        <topology evidence="1">Single-pass membrane protein</topology>
    </subcellularLocation>
</comment>
<evidence type="ECO:0000313" key="10">
    <source>
        <dbReference type="Proteomes" id="UP001607069"/>
    </source>
</evidence>
<evidence type="ECO:0000256" key="3">
    <source>
        <dbReference type="ARBA" id="ARBA00022692"/>
    </source>
</evidence>
<dbReference type="Proteomes" id="UP001607069">
    <property type="component" value="Unassembled WGS sequence"/>
</dbReference>
<keyword evidence="2" id="KW-0813">Transport</keyword>
<sequence length="82" mass="8142">MLGISETAVLVIVVIVVLGAKKLPELARSAGKSARILKGEARAMKSDSSPGRSAPAPHVVKHTESGPSSAGAGNAADGGAQR</sequence>
<protein>
    <submittedName>
        <fullName evidence="9">Twin-arginine translocase TatA/TatE family subunit</fullName>
    </submittedName>
</protein>
<evidence type="ECO:0000313" key="9">
    <source>
        <dbReference type="EMBL" id="MFH0249404.1"/>
    </source>
</evidence>
<evidence type="ECO:0000256" key="6">
    <source>
        <dbReference type="ARBA" id="ARBA00023010"/>
    </source>
</evidence>
<gene>
    <name evidence="9" type="ORF">ACG5V6_14410</name>
</gene>
<keyword evidence="6" id="KW-0811">Translocation</keyword>
<keyword evidence="4" id="KW-0653">Protein transport</keyword>
<evidence type="ECO:0000256" key="1">
    <source>
        <dbReference type="ARBA" id="ARBA00004167"/>
    </source>
</evidence>
<organism evidence="9 10">
    <name type="scientific">Streptomyces chitinivorans</name>
    <dbReference type="NCBI Taxonomy" id="1257027"/>
    <lineage>
        <taxon>Bacteria</taxon>
        <taxon>Bacillati</taxon>
        <taxon>Actinomycetota</taxon>
        <taxon>Actinomycetes</taxon>
        <taxon>Kitasatosporales</taxon>
        <taxon>Streptomycetaceae</taxon>
        <taxon>Streptomyces</taxon>
    </lineage>
</organism>
<dbReference type="Pfam" id="PF02416">
    <property type="entry name" value="TatA_B_E"/>
    <property type="match status" value="1"/>
</dbReference>
<evidence type="ECO:0000256" key="5">
    <source>
        <dbReference type="ARBA" id="ARBA00022989"/>
    </source>
</evidence>
<feature type="region of interest" description="Disordered" evidence="8">
    <location>
        <begin position="38"/>
        <end position="82"/>
    </location>
</feature>
<dbReference type="InterPro" id="IPR003369">
    <property type="entry name" value="TatA/B/E"/>
</dbReference>
<evidence type="ECO:0000256" key="7">
    <source>
        <dbReference type="ARBA" id="ARBA00023136"/>
    </source>
</evidence>
<comment type="caution">
    <text evidence="9">The sequence shown here is derived from an EMBL/GenBank/DDBJ whole genome shotgun (WGS) entry which is preliminary data.</text>
</comment>
<evidence type="ECO:0000256" key="8">
    <source>
        <dbReference type="SAM" id="MobiDB-lite"/>
    </source>
</evidence>
<keyword evidence="5" id="KW-1133">Transmembrane helix</keyword>
<keyword evidence="7" id="KW-0472">Membrane</keyword>
<reference evidence="9 10" key="1">
    <citation type="submission" date="2024-10" db="EMBL/GenBank/DDBJ databases">
        <authorList>
            <person name="Cho J.-C."/>
        </authorList>
    </citation>
    <scope>NUCLEOTIDE SEQUENCE [LARGE SCALE GENOMIC DNA]</scope>
    <source>
        <strain evidence="9 10">KCTC29696</strain>
    </source>
</reference>
<keyword evidence="3" id="KW-0812">Transmembrane</keyword>
<feature type="compositionally biased region" description="Low complexity" evidence="8">
    <location>
        <begin position="65"/>
        <end position="82"/>
    </location>
</feature>
<dbReference type="EMBL" id="JBIHMK010000048">
    <property type="protein sequence ID" value="MFH0249404.1"/>
    <property type="molecule type" value="Genomic_DNA"/>
</dbReference>
<keyword evidence="10" id="KW-1185">Reference proteome</keyword>
<evidence type="ECO:0000256" key="2">
    <source>
        <dbReference type="ARBA" id="ARBA00022448"/>
    </source>
</evidence>
<name>A0ABW7HU45_9ACTN</name>
<dbReference type="Gene3D" id="1.20.5.3310">
    <property type="match status" value="1"/>
</dbReference>
<evidence type="ECO:0000256" key="4">
    <source>
        <dbReference type="ARBA" id="ARBA00022927"/>
    </source>
</evidence>
<proteinExistence type="predicted"/>
<accession>A0ABW7HU45</accession>
<dbReference type="RefSeq" id="WP_279949807.1">
    <property type="nucleotide sequence ID" value="NZ_BAABEN010000008.1"/>
</dbReference>